<keyword evidence="3" id="KW-0269">Exonuclease</keyword>
<comment type="caution">
    <text evidence="6">The sequence shown here is derived from an EMBL/GenBank/DDBJ whole genome shotgun (WGS) entry which is preliminary data.</text>
</comment>
<keyword evidence="1" id="KW-0540">Nuclease</keyword>
<evidence type="ECO:0000313" key="7">
    <source>
        <dbReference type="Proteomes" id="UP000243797"/>
    </source>
</evidence>
<dbReference type="GO" id="GO:0006303">
    <property type="term" value="P:double-strand break repair via nonhomologous end joining"/>
    <property type="evidence" value="ECO:0007669"/>
    <property type="project" value="TreeGrafter"/>
</dbReference>
<dbReference type="GO" id="GO:0000723">
    <property type="term" value="P:telomere maintenance"/>
    <property type="evidence" value="ECO:0007669"/>
    <property type="project" value="TreeGrafter"/>
</dbReference>
<name>A0A2K1R2R3_9PEZI</name>
<dbReference type="InterPro" id="IPR001279">
    <property type="entry name" value="Metallo-B-lactamas"/>
</dbReference>
<reference evidence="6 7" key="1">
    <citation type="submission" date="2017-06" db="EMBL/GenBank/DDBJ databases">
        <title>Draft genome sequence of a variant of Elsinoe murrayae.</title>
        <authorList>
            <person name="Cheng Q."/>
        </authorList>
    </citation>
    <scope>NUCLEOTIDE SEQUENCE [LARGE SCALE GENOMIC DNA]</scope>
    <source>
        <strain evidence="6 7">CQ-2017a</strain>
    </source>
</reference>
<keyword evidence="7" id="KW-1185">Reference proteome</keyword>
<dbReference type="GO" id="GO:0036297">
    <property type="term" value="P:interstrand cross-link repair"/>
    <property type="evidence" value="ECO:0007669"/>
    <property type="project" value="TreeGrafter"/>
</dbReference>
<evidence type="ECO:0000256" key="2">
    <source>
        <dbReference type="ARBA" id="ARBA00022801"/>
    </source>
</evidence>
<keyword evidence="2" id="KW-0378">Hydrolase</keyword>
<protein>
    <submittedName>
        <fullName evidence="6">Protein artemis</fullName>
    </submittedName>
</protein>
<feature type="region of interest" description="Disordered" evidence="4">
    <location>
        <begin position="475"/>
        <end position="547"/>
    </location>
</feature>
<feature type="domain" description="Metallo-beta-lactamase" evidence="5">
    <location>
        <begin position="23"/>
        <end position="144"/>
    </location>
</feature>
<evidence type="ECO:0000256" key="1">
    <source>
        <dbReference type="ARBA" id="ARBA00022722"/>
    </source>
</evidence>
<evidence type="ECO:0000256" key="3">
    <source>
        <dbReference type="ARBA" id="ARBA00022839"/>
    </source>
</evidence>
<dbReference type="AlphaFoldDB" id="A0A2K1R2R3"/>
<sequence length="593" mass="67275">MSTFNGILPEFPHIRIDDFVLRPDNPPPLACFLSHIHTDHLRGLLSFKCPFIYCTATTRSLLLRLEKRSHRLNFASGLLESRVQTYRHLKKLLRPIPLSTPTEIELRPGDTVRVTAVDANHCLGACMFLIEGRGRAVLYTGDLRCEKWWVEGLGRVPALGPYVMGLKRLDKVYLDTSFAGRRGEWYHFEGKDEGVKELMERVMEIEEREGGRTSYYLHAWTVGYENVLVQLAALLGSRVHVDEYRWRLYSSLWEGEGRDVGEAAPLVGFREGNRWQEGCFTRSYGDNVRIHACERGTGCDVLKHENVVQLVPIVTRHKGVEYMETGVGGGHGDLDQVHELELNDLNTIGALVELCQKRLYNRPDVLQKVITWLEESVKQGASNVKLDTEAFYDALEDGSQTRELEEVPIDRLILALERLVSEKKPKAALPAKRITFPYSRHASYEELRFLVAAIQPKAVHPNTFEPGMDMDDLFGDLLSVPDAEGPSKHTCDDRSASRSNAEPVEIVTIDTETDNRPQSPGPPQVRPNTKVVGMEKQDRAKKRKKRCQEDIDEAIERRLSTYEAVLSSHDGHFKGLDLLSVRGYHNQEAEVEL</sequence>
<evidence type="ECO:0000256" key="4">
    <source>
        <dbReference type="SAM" id="MobiDB-lite"/>
    </source>
</evidence>
<evidence type="ECO:0000259" key="5">
    <source>
        <dbReference type="Pfam" id="PF12706"/>
    </source>
</evidence>
<dbReference type="InParanoid" id="A0A2K1R2R3"/>
<dbReference type="PANTHER" id="PTHR23240">
    <property type="entry name" value="DNA CROSS-LINK REPAIR PROTEIN PSO2/SNM1-RELATED"/>
    <property type="match status" value="1"/>
</dbReference>
<dbReference type="Gene3D" id="3.60.15.10">
    <property type="entry name" value="Ribonuclease Z/Hydroxyacylglutathione hydrolase-like"/>
    <property type="match status" value="1"/>
</dbReference>
<dbReference type="Pfam" id="PF12706">
    <property type="entry name" value="Lactamase_B_2"/>
    <property type="match status" value="1"/>
</dbReference>
<dbReference type="InterPro" id="IPR036866">
    <property type="entry name" value="RibonucZ/Hydroxyglut_hydro"/>
</dbReference>
<dbReference type="GO" id="GO:0035312">
    <property type="term" value="F:5'-3' DNA exonuclease activity"/>
    <property type="evidence" value="ECO:0007669"/>
    <property type="project" value="TreeGrafter"/>
</dbReference>
<dbReference type="PANTHER" id="PTHR23240:SF8">
    <property type="entry name" value="PROTEIN ARTEMIS"/>
    <property type="match status" value="1"/>
</dbReference>
<proteinExistence type="predicted"/>
<feature type="compositionally biased region" description="Basic and acidic residues" evidence="4">
    <location>
        <begin position="485"/>
        <end position="496"/>
    </location>
</feature>
<dbReference type="GO" id="GO:0003684">
    <property type="term" value="F:damaged DNA binding"/>
    <property type="evidence" value="ECO:0007669"/>
    <property type="project" value="TreeGrafter"/>
</dbReference>
<dbReference type="SUPFAM" id="SSF56281">
    <property type="entry name" value="Metallo-hydrolase/oxidoreductase"/>
    <property type="match status" value="1"/>
</dbReference>
<evidence type="ECO:0000313" key="6">
    <source>
        <dbReference type="EMBL" id="PNS21578.1"/>
    </source>
</evidence>
<dbReference type="OrthoDB" id="5561659at2759"/>
<dbReference type="STRING" id="2082308.A0A2K1R2R3"/>
<accession>A0A2K1R2R3</accession>
<organism evidence="6 7">
    <name type="scientific">Sphaceloma murrayae</name>
    <dbReference type="NCBI Taxonomy" id="2082308"/>
    <lineage>
        <taxon>Eukaryota</taxon>
        <taxon>Fungi</taxon>
        <taxon>Dikarya</taxon>
        <taxon>Ascomycota</taxon>
        <taxon>Pezizomycotina</taxon>
        <taxon>Dothideomycetes</taxon>
        <taxon>Dothideomycetidae</taxon>
        <taxon>Myriangiales</taxon>
        <taxon>Elsinoaceae</taxon>
        <taxon>Sphaceloma</taxon>
    </lineage>
</organism>
<dbReference type="Proteomes" id="UP000243797">
    <property type="component" value="Unassembled WGS sequence"/>
</dbReference>
<dbReference type="EMBL" id="NKHZ01000011">
    <property type="protein sequence ID" value="PNS21578.1"/>
    <property type="molecule type" value="Genomic_DNA"/>
</dbReference>
<gene>
    <name evidence="6" type="ORF">CAC42_937</name>
</gene>